<evidence type="ECO:0000313" key="3">
    <source>
        <dbReference type="Proteomes" id="UP001180020"/>
    </source>
</evidence>
<evidence type="ECO:0000256" key="1">
    <source>
        <dbReference type="SAM" id="MobiDB-lite"/>
    </source>
</evidence>
<sequence>MRQSLPPPCKEHSQALVLQRRPRPLAIALHRISPSWVNGYAKWKVGSQIKAPNRHPQQTEFFKKTRRSATETQKNKNKESSRNDDPVRGDPRPLLLLFDKAQETRLSSSSTSSAGGTGERRRRSPPRLHPDVDPTPKPRRLSQALAVAAMVFFVCLQFLPASHVRDPSDPPASGVLLIPIERSP</sequence>
<keyword evidence="3" id="KW-1185">Reference proteome</keyword>
<proteinExistence type="predicted"/>
<reference evidence="2" key="1">
    <citation type="journal article" date="2023" name="Nat. Commun.">
        <title>Diploid and tetraploid genomes of Acorus and the evolution of monocots.</title>
        <authorList>
            <person name="Ma L."/>
            <person name="Liu K.W."/>
            <person name="Li Z."/>
            <person name="Hsiao Y.Y."/>
            <person name="Qi Y."/>
            <person name="Fu T."/>
            <person name="Tang G.D."/>
            <person name="Zhang D."/>
            <person name="Sun W.H."/>
            <person name="Liu D.K."/>
            <person name="Li Y."/>
            <person name="Chen G.Z."/>
            <person name="Liu X.D."/>
            <person name="Liao X.Y."/>
            <person name="Jiang Y.T."/>
            <person name="Yu X."/>
            <person name="Hao Y."/>
            <person name="Huang J."/>
            <person name="Zhao X.W."/>
            <person name="Ke S."/>
            <person name="Chen Y.Y."/>
            <person name="Wu W.L."/>
            <person name="Hsu J.L."/>
            <person name="Lin Y.F."/>
            <person name="Huang M.D."/>
            <person name="Li C.Y."/>
            <person name="Huang L."/>
            <person name="Wang Z.W."/>
            <person name="Zhao X."/>
            <person name="Zhong W.Y."/>
            <person name="Peng D.H."/>
            <person name="Ahmad S."/>
            <person name="Lan S."/>
            <person name="Zhang J.S."/>
            <person name="Tsai W.C."/>
            <person name="Van de Peer Y."/>
            <person name="Liu Z.J."/>
        </authorList>
    </citation>
    <scope>NUCLEOTIDE SEQUENCE</scope>
    <source>
        <strain evidence="2">CP</strain>
    </source>
</reference>
<comment type="caution">
    <text evidence="2">The sequence shown here is derived from an EMBL/GenBank/DDBJ whole genome shotgun (WGS) entry which is preliminary data.</text>
</comment>
<accession>A0AAV9FIE7</accession>
<evidence type="ECO:0000313" key="2">
    <source>
        <dbReference type="EMBL" id="KAK1325187.1"/>
    </source>
</evidence>
<organism evidence="2 3">
    <name type="scientific">Acorus calamus</name>
    <name type="common">Sweet flag</name>
    <dbReference type="NCBI Taxonomy" id="4465"/>
    <lineage>
        <taxon>Eukaryota</taxon>
        <taxon>Viridiplantae</taxon>
        <taxon>Streptophyta</taxon>
        <taxon>Embryophyta</taxon>
        <taxon>Tracheophyta</taxon>
        <taxon>Spermatophyta</taxon>
        <taxon>Magnoliopsida</taxon>
        <taxon>Liliopsida</taxon>
        <taxon>Acoraceae</taxon>
        <taxon>Acorus</taxon>
    </lineage>
</organism>
<gene>
    <name evidence="2" type="ORF">QJS10_CPA01g00765</name>
</gene>
<protein>
    <submittedName>
        <fullName evidence="2">Uncharacterized protein</fullName>
    </submittedName>
</protein>
<dbReference type="EMBL" id="JAUJYO010000001">
    <property type="protein sequence ID" value="KAK1325187.1"/>
    <property type="molecule type" value="Genomic_DNA"/>
</dbReference>
<feature type="region of interest" description="Disordered" evidence="1">
    <location>
        <begin position="163"/>
        <end position="184"/>
    </location>
</feature>
<feature type="compositionally biased region" description="Low complexity" evidence="1">
    <location>
        <begin position="104"/>
        <end position="114"/>
    </location>
</feature>
<feature type="region of interest" description="Disordered" evidence="1">
    <location>
        <begin position="48"/>
        <end position="138"/>
    </location>
</feature>
<dbReference type="AlphaFoldDB" id="A0AAV9FIE7"/>
<name>A0AAV9FIE7_ACOCL</name>
<feature type="compositionally biased region" description="Basic and acidic residues" evidence="1">
    <location>
        <begin position="73"/>
        <end position="91"/>
    </location>
</feature>
<reference evidence="2" key="2">
    <citation type="submission" date="2023-06" db="EMBL/GenBank/DDBJ databases">
        <authorList>
            <person name="Ma L."/>
            <person name="Liu K.-W."/>
            <person name="Li Z."/>
            <person name="Hsiao Y.-Y."/>
            <person name="Qi Y."/>
            <person name="Fu T."/>
            <person name="Tang G."/>
            <person name="Zhang D."/>
            <person name="Sun W.-H."/>
            <person name="Liu D.-K."/>
            <person name="Li Y."/>
            <person name="Chen G.-Z."/>
            <person name="Liu X.-D."/>
            <person name="Liao X.-Y."/>
            <person name="Jiang Y.-T."/>
            <person name="Yu X."/>
            <person name="Hao Y."/>
            <person name="Huang J."/>
            <person name="Zhao X.-W."/>
            <person name="Ke S."/>
            <person name="Chen Y.-Y."/>
            <person name="Wu W.-L."/>
            <person name="Hsu J.-L."/>
            <person name="Lin Y.-F."/>
            <person name="Huang M.-D."/>
            <person name="Li C.-Y."/>
            <person name="Huang L."/>
            <person name="Wang Z.-W."/>
            <person name="Zhao X."/>
            <person name="Zhong W.-Y."/>
            <person name="Peng D.-H."/>
            <person name="Ahmad S."/>
            <person name="Lan S."/>
            <person name="Zhang J.-S."/>
            <person name="Tsai W.-C."/>
            <person name="Van De Peer Y."/>
            <person name="Liu Z.-J."/>
        </authorList>
    </citation>
    <scope>NUCLEOTIDE SEQUENCE</scope>
    <source>
        <strain evidence="2">CP</strain>
        <tissue evidence="2">Leaves</tissue>
    </source>
</reference>
<dbReference type="Proteomes" id="UP001180020">
    <property type="component" value="Unassembled WGS sequence"/>
</dbReference>